<organism evidence="2 3">
    <name type="scientific">Pseudocohnilembus persalinus</name>
    <name type="common">Ciliate</name>
    <dbReference type="NCBI Taxonomy" id="266149"/>
    <lineage>
        <taxon>Eukaryota</taxon>
        <taxon>Sar</taxon>
        <taxon>Alveolata</taxon>
        <taxon>Ciliophora</taxon>
        <taxon>Intramacronucleata</taxon>
        <taxon>Oligohymenophorea</taxon>
        <taxon>Scuticociliatia</taxon>
        <taxon>Philasterida</taxon>
        <taxon>Pseudocohnilembidae</taxon>
        <taxon>Pseudocohnilembus</taxon>
    </lineage>
</organism>
<keyword evidence="1" id="KW-0472">Membrane</keyword>
<evidence type="ECO:0000313" key="3">
    <source>
        <dbReference type="Proteomes" id="UP000054937"/>
    </source>
</evidence>
<dbReference type="Proteomes" id="UP000054937">
    <property type="component" value="Unassembled WGS sequence"/>
</dbReference>
<keyword evidence="1" id="KW-0812">Transmembrane</keyword>
<keyword evidence="1" id="KW-1133">Transmembrane helix</keyword>
<name>A0A0V0Q8S6_PSEPJ</name>
<dbReference type="InParanoid" id="A0A0V0Q8S6"/>
<feature type="transmembrane region" description="Helical" evidence="1">
    <location>
        <begin position="6"/>
        <end position="27"/>
    </location>
</feature>
<comment type="caution">
    <text evidence="2">The sequence shown here is derived from an EMBL/GenBank/DDBJ whole genome shotgun (WGS) entry which is preliminary data.</text>
</comment>
<evidence type="ECO:0000313" key="2">
    <source>
        <dbReference type="EMBL" id="KRW98633.1"/>
    </source>
</evidence>
<feature type="transmembrane region" description="Helical" evidence="1">
    <location>
        <begin position="57"/>
        <end position="75"/>
    </location>
</feature>
<sequence>MHIFYMFVQIIIICSHIITIFMITFQIHSFMNIHNMSFQVLFCFSHKFTVITIKNRPFMYSIHMSFQILLILSLIRTNRTSILIFFTRFNLILIYYIIFRLTHSILTLIFPTQHL</sequence>
<accession>A0A0V0Q8S6</accession>
<dbReference type="AlphaFoldDB" id="A0A0V0Q8S6"/>
<evidence type="ECO:0000256" key="1">
    <source>
        <dbReference type="SAM" id="Phobius"/>
    </source>
</evidence>
<keyword evidence="3" id="KW-1185">Reference proteome</keyword>
<feature type="transmembrane region" description="Helical" evidence="1">
    <location>
        <begin position="81"/>
        <end position="99"/>
    </location>
</feature>
<reference evidence="2 3" key="1">
    <citation type="journal article" date="2015" name="Sci. Rep.">
        <title>Genome of the facultative scuticociliatosis pathogen Pseudocohnilembus persalinus provides insight into its virulence through horizontal gene transfer.</title>
        <authorList>
            <person name="Xiong J."/>
            <person name="Wang G."/>
            <person name="Cheng J."/>
            <person name="Tian M."/>
            <person name="Pan X."/>
            <person name="Warren A."/>
            <person name="Jiang C."/>
            <person name="Yuan D."/>
            <person name="Miao W."/>
        </authorList>
    </citation>
    <scope>NUCLEOTIDE SEQUENCE [LARGE SCALE GENOMIC DNA]</scope>
    <source>
        <strain evidence="2">36N120E</strain>
    </source>
</reference>
<dbReference type="EMBL" id="LDAU01000233">
    <property type="protein sequence ID" value="KRW98633.1"/>
    <property type="molecule type" value="Genomic_DNA"/>
</dbReference>
<gene>
    <name evidence="2" type="ORF">PPERSA_02781</name>
</gene>
<protein>
    <submittedName>
        <fullName evidence="2">Uncharacterized protein</fullName>
    </submittedName>
</protein>
<proteinExistence type="predicted"/>